<evidence type="ECO:0000313" key="2">
    <source>
        <dbReference type="Proteomes" id="UP001055811"/>
    </source>
</evidence>
<sequence>MWNGVPSELVCNLTLGIFVNSITNPSLFKHVVTSDQDALNLGCSRGIFDHTPILYPAFYGFSSEICAVVVNPSIEVAELGENDGDFLLLTQRLGAKIEDGKKIYALMAQNEELARKVEVLEKMEYDSERYLIQVDDHIIHMLLAQLMASSAPSDNFQLPPDKVGASQLSNSYAKEVKCVLKELVEIIYMVVLGSGEMVLDLLNVLLMPSTTTAAAVPPPPLPPPPPPPPPLPLRRRRHHHHYTIP</sequence>
<reference evidence="2" key="1">
    <citation type="journal article" date="2022" name="Mol. Ecol. Resour.">
        <title>The genomes of chicory, endive, great burdock and yacon provide insights into Asteraceae palaeo-polyploidization history and plant inulin production.</title>
        <authorList>
            <person name="Fan W."/>
            <person name="Wang S."/>
            <person name="Wang H."/>
            <person name="Wang A."/>
            <person name="Jiang F."/>
            <person name="Liu H."/>
            <person name="Zhao H."/>
            <person name="Xu D."/>
            <person name="Zhang Y."/>
        </authorList>
    </citation>
    <scope>NUCLEOTIDE SEQUENCE [LARGE SCALE GENOMIC DNA]</scope>
    <source>
        <strain evidence="2">cv. Punajuju</strain>
    </source>
</reference>
<keyword evidence="2" id="KW-1185">Reference proteome</keyword>
<name>A0ACB9BG16_CICIN</name>
<protein>
    <submittedName>
        <fullName evidence="1">Uncharacterized protein</fullName>
    </submittedName>
</protein>
<proteinExistence type="predicted"/>
<comment type="caution">
    <text evidence="1">The sequence shown here is derived from an EMBL/GenBank/DDBJ whole genome shotgun (WGS) entry which is preliminary data.</text>
</comment>
<dbReference type="EMBL" id="CM042014">
    <property type="protein sequence ID" value="KAI3720498.1"/>
    <property type="molecule type" value="Genomic_DNA"/>
</dbReference>
<organism evidence="1 2">
    <name type="scientific">Cichorium intybus</name>
    <name type="common">Chicory</name>
    <dbReference type="NCBI Taxonomy" id="13427"/>
    <lineage>
        <taxon>Eukaryota</taxon>
        <taxon>Viridiplantae</taxon>
        <taxon>Streptophyta</taxon>
        <taxon>Embryophyta</taxon>
        <taxon>Tracheophyta</taxon>
        <taxon>Spermatophyta</taxon>
        <taxon>Magnoliopsida</taxon>
        <taxon>eudicotyledons</taxon>
        <taxon>Gunneridae</taxon>
        <taxon>Pentapetalae</taxon>
        <taxon>asterids</taxon>
        <taxon>campanulids</taxon>
        <taxon>Asterales</taxon>
        <taxon>Asteraceae</taxon>
        <taxon>Cichorioideae</taxon>
        <taxon>Cichorieae</taxon>
        <taxon>Cichoriinae</taxon>
        <taxon>Cichorium</taxon>
    </lineage>
</organism>
<gene>
    <name evidence="1" type="ORF">L2E82_31485</name>
</gene>
<dbReference type="Proteomes" id="UP001055811">
    <property type="component" value="Linkage Group LG06"/>
</dbReference>
<reference evidence="1 2" key="2">
    <citation type="journal article" date="2022" name="Mol. Ecol. Resour.">
        <title>The genomes of chicory, endive, great burdock and yacon provide insights into Asteraceae paleo-polyploidization history and plant inulin production.</title>
        <authorList>
            <person name="Fan W."/>
            <person name="Wang S."/>
            <person name="Wang H."/>
            <person name="Wang A."/>
            <person name="Jiang F."/>
            <person name="Liu H."/>
            <person name="Zhao H."/>
            <person name="Xu D."/>
            <person name="Zhang Y."/>
        </authorList>
    </citation>
    <scope>NUCLEOTIDE SEQUENCE [LARGE SCALE GENOMIC DNA]</scope>
    <source>
        <strain evidence="2">cv. Punajuju</strain>
        <tissue evidence="1">Leaves</tissue>
    </source>
</reference>
<evidence type="ECO:0000313" key="1">
    <source>
        <dbReference type="EMBL" id="KAI3720498.1"/>
    </source>
</evidence>
<accession>A0ACB9BG16</accession>